<evidence type="ECO:0000313" key="2">
    <source>
        <dbReference type="EMBL" id="WDE08418.1"/>
    </source>
</evidence>
<evidence type="ECO:0000313" key="3">
    <source>
        <dbReference type="Proteomes" id="UP000032352"/>
    </source>
</evidence>
<feature type="chain" id="PRO_5042012433" evidence="1">
    <location>
        <begin position="35"/>
        <end position="319"/>
    </location>
</feature>
<reference evidence="2 3" key="2">
    <citation type="journal article" date="2022" name="Mar. Drugs">
        <title>Bioassay-Guided Fractionation Leads to the Detection of Cholic Acid Generated by the Rare Thalassomonas sp.</title>
        <authorList>
            <person name="Pheiffer F."/>
            <person name="Schneider Y.K."/>
            <person name="Hansen E.H."/>
            <person name="Andersen J.H."/>
            <person name="Isaksson J."/>
            <person name="Busche T."/>
            <person name="R C."/>
            <person name="Kalinowski J."/>
            <person name="Zyl L.V."/>
            <person name="Trindade M."/>
        </authorList>
    </citation>
    <scope>NUCLEOTIDE SEQUENCE [LARGE SCALE GENOMIC DNA]</scope>
    <source>
        <strain evidence="2 3">XOM25</strain>
    </source>
</reference>
<dbReference type="Pfam" id="PF12048">
    <property type="entry name" value="DUF3530"/>
    <property type="match status" value="1"/>
</dbReference>
<name>A0AAE9Z8E6_9GAMM</name>
<keyword evidence="3" id="KW-1185">Reference proteome</keyword>
<dbReference type="Proteomes" id="UP000032352">
    <property type="component" value="Chromosome"/>
</dbReference>
<dbReference type="EMBL" id="CP059733">
    <property type="protein sequence ID" value="WDE08418.1"/>
    <property type="molecule type" value="Genomic_DNA"/>
</dbReference>
<dbReference type="KEGG" id="tvd:SG34_026895"/>
<protein>
    <submittedName>
        <fullName evidence="2">DUF3530 family protein</fullName>
    </submittedName>
</protein>
<dbReference type="InterPro" id="IPR022529">
    <property type="entry name" value="DUF3530"/>
</dbReference>
<gene>
    <name evidence="2" type="ORF">SG34_026895</name>
</gene>
<accession>A0AAE9Z8E6</accession>
<proteinExistence type="predicted"/>
<feature type="signal peptide" evidence="1">
    <location>
        <begin position="1"/>
        <end position="34"/>
    </location>
</feature>
<evidence type="ECO:0000256" key="1">
    <source>
        <dbReference type="SAM" id="SignalP"/>
    </source>
</evidence>
<keyword evidence="1" id="KW-0732">Signal</keyword>
<organism evidence="2 3">
    <name type="scientific">Thalassomonas viridans</name>
    <dbReference type="NCBI Taxonomy" id="137584"/>
    <lineage>
        <taxon>Bacteria</taxon>
        <taxon>Pseudomonadati</taxon>
        <taxon>Pseudomonadota</taxon>
        <taxon>Gammaproteobacteria</taxon>
        <taxon>Alteromonadales</taxon>
        <taxon>Colwelliaceae</taxon>
        <taxon>Thalassomonas</taxon>
    </lineage>
</organism>
<reference evidence="2 3" key="1">
    <citation type="journal article" date="2015" name="Genome Announc.">
        <title>Draft Genome Sequences of Marine Isolates of Thalassomonas viridans and Thalassomonas actiniarum.</title>
        <authorList>
            <person name="Olonade I."/>
            <person name="van Zyl L.J."/>
            <person name="Trindade M."/>
        </authorList>
    </citation>
    <scope>NUCLEOTIDE SEQUENCE [LARGE SCALE GENOMIC DNA]</scope>
    <source>
        <strain evidence="2 3">XOM25</strain>
    </source>
</reference>
<sequence length="319" mass="36179">MDGVTVLRHLPFNLHLFRLPALLLLSLTVTQAAAQQNEEQEQEEAADKAPESYEYAAPSYRIERSKLKITEPVSWEQLQRDDLSHYLKPATVTPLLAGPEDFITLIKNELTSNSKGVAILLPDWQQGATTPNSLNYLRKTLPDQGWTTIAVQPYEKPPQYPSIALKPSEQEEENNTSLEQYRQKLTAMMTAVMEKAKTYPGMFLVIVQGSHAALLTDLYQQEKVPLPNALVVLSSYMLTATENEAYAKTLAQTELPVLDLSLKRDHPLAVTNARLRLAYADKEMKASYRQRILNNFATGDYPEQSLLREINSWLRYEGW</sequence>
<dbReference type="AlphaFoldDB" id="A0AAE9Z8E6"/>